<name>A0A9N7Z6D1_PLEPL</name>
<evidence type="ECO:0000313" key="1">
    <source>
        <dbReference type="EMBL" id="CAB1451951.1"/>
    </source>
</evidence>
<comment type="caution">
    <text evidence="1">The sequence shown here is derived from an EMBL/GenBank/DDBJ whole genome shotgun (WGS) entry which is preliminary data.</text>
</comment>
<keyword evidence="2" id="KW-1185">Reference proteome</keyword>
<reference evidence="1" key="1">
    <citation type="submission" date="2020-03" db="EMBL/GenBank/DDBJ databases">
        <authorList>
            <person name="Weist P."/>
        </authorList>
    </citation>
    <scope>NUCLEOTIDE SEQUENCE</scope>
</reference>
<dbReference type="Proteomes" id="UP001153269">
    <property type="component" value="Unassembled WGS sequence"/>
</dbReference>
<evidence type="ECO:0000313" key="2">
    <source>
        <dbReference type="Proteomes" id="UP001153269"/>
    </source>
</evidence>
<sequence>MELVFPMFGKGSVEDPCWPALQALTEEGEKDLTQPFEGVSESEDEKILTHTISHLLRLTVITSGPGLVYPDDPEDVTAREKRRYKEDAAAIIGDHSGVTLLPTSITKTAICLQLCQHTKRVTGTASSFSFCRASLEHTLSAEELSYQLPRRAGGSNLTWHDGRGQKTAHTRTVKLLQQPGTEGIQV</sequence>
<protein>
    <submittedName>
        <fullName evidence="1">Uncharacterized protein</fullName>
    </submittedName>
</protein>
<organism evidence="1 2">
    <name type="scientific">Pleuronectes platessa</name>
    <name type="common">European plaice</name>
    <dbReference type="NCBI Taxonomy" id="8262"/>
    <lineage>
        <taxon>Eukaryota</taxon>
        <taxon>Metazoa</taxon>
        <taxon>Chordata</taxon>
        <taxon>Craniata</taxon>
        <taxon>Vertebrata</taxon>
        <taxon>Euteleostomi</taxon>
        <taxon>Actinopterygii</taxon>
        <taxon>Neopterygii</taxon>
        <taxon>Teleostei</taxon>
        <taxon>Neoteleostei</taxon>
        <taxon>Acanthomorphata</taxon>
        <taxon>Carangaria</taxon>
        <taxon>Pleuronectiformes</taxon>
        <taxon>Pleuronectoidei</taxon>
        <taxon>Pleuronectidae</taxon>
        <taxon>Pleuronectes</taxon>
    </lineage>
</organism>
<gene>
    <name evidence="1" type="ORF">PLEPLA_LOCUS39690</name>
</gene>
<dbReference type="AlphaFoldDB" id="A0A9N7Z6D1"/>
<dbReference type="EMBL" id="CADEAL010004109">
    <property type="protein sequence ID" value="CAB1451951.1"/>
    <property type="molecule type" value="Genomic_DNA"/>
</dbReference>
<accession>A0A9N7Z6D1</accession>
<proteinExistence type="predicted"/>